<evidence type="ECO:0000313" key="1">
    <source>
        <dbReference type="EMBL" id="OXY81361.1"/>
    </source>
</evidence>
<name>A0A233RDA2_9GAMM</name>
<comment type="caution">
    <text evidence="1">The sequence shown here is derived from an EMBL/GenBank/DDBJ whole genome shotgun (WGS) entry which is preliminary data.</text>
</comment>
<dbReference type="Proteomes" id="UP000242757">
    <property type="component" value="Unassembled WGS sequence"/>
</dbReference>
<accession>A0A233RDA2</accession>
<organism evidence="1 2">
    <name type="scientific">Oceanimonas doudoroffii</name>
    <dbReference type="NCBI Taxonomy" id="84158"/>
    <lineage>
        <taxon>Bacteria</taxon>
        <taxon>Pseudomonadati</taxon>
        <taxon>Pseudomonadota</taxon>
        <taxon>Gammaproteobacteria</taxon>
        <taxon>Aeromonadales</taxon>
        <taxon>Aeromonadaceae</taxon>
        <taxon>Oceanimonas</taxon>
    </lineage>
</organism>
<proteinExistence type="predicted"/>
<keyword evidence="2" id="KW-1185">Reference proteome</keyword>
<dbReference type="EMBL" id="NBIM01000004">
    <property type="protein sequence ID" value="OXY81361.1"/>
    <property type="molecule type" value="Genomic_DNA"/>
</dbReference>
<reference evidence="1 2" key="1">
    <citation type="submission" date="2017-08" db="EMBL/GenBank/DDBJ databases">
        <title>A Genome Sequence of Oceanimonas doudoroffii ATCC 27123T.</title>
        <authorList>
            <person name="Brennan M.A."/>
            <person name="Maclea K.S."/>
            <person name="Mcclelland W.D."/>
            <person name="Trachtenberg A.M."/>
        </authorList>
    </citation>
    <scope>NUCLEOTIDE SEQUENCE [LARGE SCALE GENOMIC DNA]</scope>
    <source>
        <strain evidence="1 2">ATCC 27123</strain>
    </source>
</reference>
<protein>
    <submittedName>
        <fullName evidence="1">Uncharacterized protein</fullName>
    </submittedName>
</protein>
<evidence type="ECO:0000313" key="2">
    <source>
        <dbReference type="Proteomes" id="UP000242757"/>
    </source>
</evidence>
<sequence>MAAFTAFLAYRLQRALVESRQQLLKGDHLFKNIQSLIIIFANIHATAKQDWSPDRTAKLRSLSEEVRYIETVIKSLNPDIGTKVEEWLSSTDRHGDSIPKVVDCILGGAGAIIGDKYDNFLYSKASELREILDEIFK</sequence>
<gene>
    <name evidence="1" type="ORF">B6S08_12790</name>
</gene>
<dbReference type="AlphaFoldDB" id="A0A233RDA2"/>